<dbReference type="AlphaFoldDB" id="A0A3M7T3S9"/>
<protein>
    <submittedName>
        <fullName evidence="1">Uncharacterized protein</fullName>
    </submittedName>
</protein>
<proteinExistence type="predicted"/>
<comment type="caution">
    <text evidence="1">The sequence shown here is derived from an EMBL/GenBank/DDBJ whole genome shotgun (WGS) entry which is preliminary data.</text>
</comment>
<dbReference type="Proteomes" id="UP000276133">
    <property type="component" value="Unassembled WGS sequence"/>
</dbReference>
<evidence type="ECO:0000313" key="1">
    <source>
        <dbReference type="EMBL" id="RNA42520.1"/>
    </source>
</evidence>
<sequence>MDGLNTKIENSLFTYLELNAVDIALPNFDSKLFFVNNSLSNFVHKLSQRVSLAAFSFHLGFCVINQRFGFVDLVRQITLNRRASRVYIVETSGKKRNSKLIHFVPHKQKFCLSDCIQIITTFYLPVRQPMEWNNSVLSPLTRVALKYKKFLTCNFQFSKTNSYHSNPRYSIAPQLSLPFVHLEKTNEYDFSTDTFIFHLIRHFSCSLVLNTDVEPISNITLKPAAERGFVLRIEVVIHMIGDQHWSHKGKDPSFLSIKLLYIFLNLKEVRRCLLNPDCSWIRKPESFLSASAKSLPAALVDDLASGTGDELLLFALRRFFLIAFGNSRVFASVADTEALSIGVADK</sequence>
<organism evidence="1 2">
    <name type="scientific">Brachionus plicatilis</name>
    <name type="common">Marine rotifer</name>
    <name type="synonym">Brachionus muelleri</name>
    <dbReference type="NCBI Taxonomy" id="10195"/>
    <lineage>
        <taxon>Eukaryota</taxon>
        <taxon>Metazoa</taxon>
        <taxon>Spiralia</taxon>
        <taxon>Gnathifera</taxon>
        <taxon>Rotifera</taxon>
        <taxon>Eurotatoria</taxon>
        <taxon>Monogononta</taxon>
        <taxon>Pseudotrocha</taxon>
        <taxon>Ploima</taxon>
        <taxon>Brachionidae</taxon>
        <taxon>Brachionus</taxon>
    </lineage>
</organism>
<accession>A0A3M7T3S9</accession>
<dbReference type="EMBL" id="REGN01000358">
    <property type="protein sequence ID" value="RNA42520.1"/>
    <property type="molecule type" value="Genomic_DNA"/>
</dbReference>
<evidence type="ECO:0000313" key="2">
    <source>
        <dbReference type="Proteomes" id="UP000276133"/>
    </source>
</evidence>
<reference evidence="1 2" key="1">
    <citation type="journal article" date="2018" name="Sci. Rep.">
        <title>Genomic signatures of local adaptation to the degree of environmental predictability in rotifers.</title>
        <authorList>
            <person name="Franch-Gras L."/>
            <person name="Hahn C."/>
            <person name="Garcia-Roger E.M."/>
            <person name="Carmona M.J."/>
            <person name="Serra M."/>
            <person name="Gomez A."/>
        </authorList>
    </citation>
    <scope>NUCLEOTIDE SEQUENCE [LARGE SCALE GENOMIC DNA]</scope>
    <source>
        <strain evidence="1">HYR1</strain>
    </source>
</reference>
<name>A0A3M7T3S9_BRAPC</name>
<keyword evidence="2" id="KW-1185">Reference proteome</keyword>
<gene>
    <name evidence="1" type="ORF">BpHYR1_005912</name>
</gene>